<dbReference type="Proteomes" id="UP000775872">
    <property type="component" value="Unassembled WGS sequence"/>
</dbReference>
<dbReference type="AlphaFoldDB" id="A0A9N9W1I1"/>
<organism evidence="1 2">
    <name type="scientific">Clonostachys solani</name>
    <dbReference type="NCBI Taxonomy" id="160281"/>
    <lineage>
        <taxon>Eukaryota</taxon>
        <taxon>Fungi</taxon>
        <taxon>Dikarya</taxon>
        <taxon>Ascomycota</taxon>
        <taxon>Pezizomycotina</taxon>
        <taxon>Sordariomycetes</taxon>
        <taxon>Hypocreomycetidae</taxon>
        <taxon>Hypocreales</taxon>
        <taxon>Bionectriaceae</taxon>
        <taxon>Clonostachys</taxon>
    </lineage>
</organism>
<reference evidence="2" key="1">
    <citation type="submission" date="2019-06" db="EMBL/GenBank/DDBJ databases">
        <authorList>
            <person name="Broberg M."/>
        </authorList>
    </citation>
    <scope>NUCLEOTIDE SEQUENCE [LARGE SCALE GENOMIC DNA]</scope>
</reference>
<name>A0A9N9W1I1_9HYPO</name>
<comment type="caution">
    <text evidence="1">The sequence shown here is derived from an EMBL/GenBank/DDBJ whole genome shotgun (WGS) entry which is preliminary data.</text>
</comment>
<keyword evidence="2" id="KW-1185">Reference proteome</keyword>
<evidence type="ECO:0000313" key="2">
    <source>
        <dbReference type="Proteomes" id="UP000775872"/>
    </source>
</evidence>
<gene>
    <name evidence="1" type="ORF">CSOL1703_00003915</name>
</gene>
<accession>A0A9N9W1I1</accession>
<reference evidence="1 2" key="2">
    <citation type="submission" date="2021-10" db="EMBL/GenBank/DDBJ databases">
        <authorList>
            <person name="Piombo E."/>
        </authorList>
    </citation>
    <scope>NUCLEOTIDE SEQUENCE [LARGE SCALE GENOMIC DNA]</scope>
</reference>
<sequence length="216" mass="22126">MASPPAVLKATHWLIFKKPPAQERFKMGSAHRAQPFSHHYDEPALMKGTAVHLPGESLGGEKNRKKGKHGTACGAYPYTGGAGGGGGCAAPTNMAPPRACAATYSSRKGGGDSGGGGCGGGSSGDGGGGDGGGGDGGGGDGVNSKLLLGAYVDQKIPCIYDIYLEHSIDLQVTPMLHHAACATEDRYIGKRQRITLVNTLVKGGKLVFSRLMTPYK</sequence>
<dbReference type="EMBL" id="CABFOC020000002">
    <property type="protein sequence ID" value="CAH0040434.1"/>
    <property type="molecule type" value="Genomic_DNA"/>
</dbReference>
<proteinExistence type="predicted"/>
<evidence type="ECO:0000313" key="1">
    <source>
        <dbReference type="EMBL" id="CAH0040434.1"/>
    </source>
</evidence>
<protein>
    <submittedName>
        <fullName evidence="1">Uncharacterized protein</fullName>
    </submittedName>
</protein>